<keyword evidence="6" id="KW-1185">Reference proteome</keyword>
<evidence type="ECO:0000313" key="5">
    <source>
        <dbReference type="EMBL" id="CAD7093467.1"/>
    </source>
</evidence>
<dbReference type="AlphaFoldDB" id="A0A7R8Z4X5"/>
<reference evidence="5 6" key="1">
    <citation type="submission" date="2020-11" db="EMBL/GenBank/DDBJ databases">
        <authorList>
            <person name="Wallbank WR R."/>
            <person name="Pardo Diaz C."/>
            <person name="Kozak K."/>
            <person name="Martin S."/>
            <person name="Jiggins C."/>
            <person name="Moest M."/>
            <person name="Warren A I."/>
            <person name="Generalovic N T."/>
            <person name="Byers J.R.P. K."/>
            <person name="Montejo-Kovacevich G."/>
            <person name="Yen C E."/>
        </authorList>
    </citation>
    <scope>NUCLEOTIDE SEQUENCE [LARGE SCALE GENOMIC DNA]</scope>
</reference>
<keyword evidence="2" id="KW-0677">Repeat</keyword>
<protein>
    <recommendedName>
        <fullName evidence="4">EF-hand domain-containing protein</fullName>
    </recommendedName>
</protein>
<feature type="domain" description="EF-hand" evidence="4">
    <location>
        <begin position="149"/>
        <end position="184"/>
    </location>
</feature>
<dbReference type="Gene3D" id="1.10.238.10">
    <property type="entry name" value="EF-hand"/>
    <property type="match status" value="1"/>
</dbReference>
<dbReference type="Pfam" id="PF13499">
    <property type="entry name" value="EF-hand_7"/>
    <property type="match status" value="1"/>
</dbReference>
<keyword evidence="1" id="KW-0479">Metal-binding</keyword>
<dbReference type="InterPro" id="IPR002048">
    <property type="entry name" value="EF_hand_dom"/>
</dbReference>
<gene>
    <name evidence="5" type="ORF">HERILL_LOCUS15746</name>
</gene>
<evidence type="ECO:0000256" key="3">
    <source>
        <dbReference type="ARBA" id="ARBA00022837"/>
    </source>
</evidence>
<dbReference type="Proteomes" id="UP000594454">
    <property type="component" value="Chromosome 6"/>
</dbReference>
<dbReference type="PANTHER" id="PTHR23055:SF190">
    <property type="entry name" value="AT17667P-RELATED"/>
    <property type="match status" value="1"/>
</dbReference>
<dbReference type="PANTHER" id="PTHR23055">
    <property type="entry name" value="CALCIUM BINDING PROTEINS"/>
    <property type="match status" value="1"/>
</dbReference>
<dbReference type="EMBL" id="LR899014">
    <property type="protein sequence ID" value="CAD7093467.1"/>
    <property type="molecule type" value="Genomic_DNA"/>
</dbReference>
<dbReference type="OrthoDB" id="191686at2759"/>
<proteinExistence type="predicted"/>
<evidence type="ECO:0000313" key="6">
    <source>
        <dbReference type="Proteomes" id="UP000594454"/>
    </source>
</evidence>
<dbReference type="InParanoid" id="A0A7R8Z4X5"/>
<evidence type="ECO:0000259" key="4">
    <source>
        <dbReference type="PROSITE" id="PS50222"/>
    </source>
</evidence>
<dbReference type="GO" id="GO:0005509">
    <property type="term" value="F:calcium ion binding"/>
    <property type="evidence" value="ECO:0007669"/>
    <property type="project" value="InterPro"/>
</dbReference>
<organism evidence="5 6">
    <name type="scientific">Hermetia illucens</name>
    <name type="common">Black soldier fly</name>
    <dbReference type="NCBI Taxonomy" id="343691"/>
    <lineage>
        <taxon>Eukaryota</taxon>
        <taxon>Metazoa</taxon>
        <taxon>Ecdysozoa</taxon>
        <taxon>Arthropoda</taxon>
        <taxon>Hexapoda</taxon>
        <taxon>Insecta</taxon>
        <taxon>Pterygota</taxon>
        <taxon>Neoptera</taxon>
        <taxon>Endopterygota</taxon>
        <taxon>Diptera</taxon>
        <taxon>Brachycera</taxon>
        <taxon>Stratiomyomorpha</taxon>
        <taxon>Stratiomyidae</taxon>
        <taxon>Hermetiinae</taxon>
        <taxon>Hermetia</taxon>
    </lineage>
</organism>
<dbReference type="InterPro" id="IPR011992">
    <property type="entry name" value="EF-hand-dom_pair"/>
</dbReference>
<dbReference type="PROSITE" id="PS00018">
    <property type="entry name" value="EF_HAND_1"/>
    <property type="match status" value="1"/>
</dbReference>
<keyword evidence="3" id="KW-0106">Calcium</keyword>
<dbReference type="InterPro" id="IPR018247">
    <property type="entry name" value="EF_Hand_1_Ca_BS"/>
</dbReference>
<accession>A0A7R8Z4X5</accession>
<evidence type="ECO:0000256" key="1">
    <source>
        <dbReference type="ARBA" id="ARBA00022723"/>
    </source>
</evidence>
<dbReference type="InterPro" id="IPR028846">
    <property type="entry name" value="Recoverin"/>
</dbReference>
<name>A0A7R8Z4X5_HERIL</name>
<dbReference type="SUPFAM" id="SSF47473">
    <property type="entry name" value="EF-hand"/>
    <property type="match status" value="1"/>
</dbReference>
<evidence type="ECO:0000256" key="2">
    <source>
        <dbReference type="ARBA" id="ARBA00022737"/>
    </source>
</evidence>
<feature type="domain" description="EF-hand" evidence="4">
    <location>
        <begin position="105"/>
        <end position="140"/>
    </location>
</feature>
<sequence length="203" mass="24033">MNTDLLLKIIDNNPRYRELMRKYSRAAHIEKRNIRNILLVYHRFVTINGGRSMSQKQFIKLYQIYFNIPDVHWAQSIVDHVDPKAKHTISPEGFLKFMNVCLNNSFEDKVMFCFQVYDGHKTGFITRAKLIRTYRNMLYSADWEEVEDLVIDFVDLLIKKMDHDRDGKISFYDYAKAVRMNPGLLEFMGPVIPDRDILVDIFG</sequence>
<dbReference type="PROSITE" id="PS50222">
    <property type="entry name" value="EF_HAND_2"/>
    <property type="match status" value="2"/>
</dbReference>